<evidence type="ECO:0000259" key="10">
    <source>
        <dbReference type="PROSITE" id="PS51695"/>
    </source>
</evidence>
<feature type="binding site" evidence="8">
    <location>
        <position position="541"/>
    </location>
    <ligand>
        <name>Ca(2+)</name>
        <dbReference type="ChEBI" id="CHEBI:29108"/>
    </ligand>
</feature>
<gene>
    <name evidence="11" type="ORF">EVJ58_g6559</name>
</gene>
<dbReference type="InterPro" id="IPR050819">
    <property type="entry name" value="Tripeptidyl-peptidase_I"/>
</dbReference>
<evidence type="ECO:0000313" key="11">
    <source>
        <dbReference type="EMBL" id="TFY58215.1"/>
    </source>
</evidence>
<evidence type="ECO:0000256" key="2">
    <source>
        <dbReference type="ARBA" id="ARBA00022670"/>
    </source>
</evidence>
<evidence type="ECO:0000256" key="6">
    <source>
        <dbReference type="ARBA" id="ARBA00022837"/>
    </source>
</evidence>
<feature type="binding site" evidence="8">
    <location>
        <position position="563"/>
    </location>
    <ligand>
        <name>Ca(2+)</name>
        <dbReference type="ChEBI" id="CHEBI:29108"/>
    </ligand>
</feature>
<comment type="caution">
    <text evidence="11">The sequence shown here is derived from an EMBL/GenBank/DDBJ whole genome shotgun (WGS) entry which is preliminary data.</text>
</comment>
<feature type="active site" description="Charge relay system" evidence="8">
    <location>
        <position position="294"/>
    </location>
</feature>
<dbReference type="Pfam" id="PF09286">
    <property type="entry name" value="Pro-kuma_activ"/>
    <property type="match status" value="1"/>
</dbReference>
<feature type="domain" description="Peptidase S53" evidence="10">
    <location>
        <begin position="218"/>
        <end position="583"/>
    </location>
</feature>
<dbReference type="STRING" id="34475.A0A4Y9Y790"/>
<dbReference type="GO" id="GO:0006508">
    <property type="term" value="P:proteolysis"/>
    <property type="evidence" value="ECO:0007669"/>
    <property type="project" value="UniProtKB-KW"/>
</dbReference>
<dbReference type="SUPFAM" id="SSF54897">
    <property type="entry name" value="Protease propeptides/inhibitors"/>
    <property type="match status" value="1"/>
</dbReference>
<dbReference type="GO" id="GO:0046872">
    <property type="term" value="F:metal ion binding"/>
    <property type="evidence" value="ECO:0007669"/>
    <property type="project" value="UniProtKB-UniRule"/>
</dbReference>
<feature type="region of interest" description="Disordered" evidence="9">
    <location>
        <begin position="1"/>
        <end position="37"/>
    </location>
</feature>
<dbReference type="Proteomes" id="UP000298390">
    <property type="component" value="Unassembled WGS sequence"/>
</dbReference>
<feature type="binding site" evidence="8">
    <location>
        <position position="561"/>
    </location>
    <ligand>
        <name>Ca(2+)</name>
        <dbReference type="ChEBI" id="CHEBI:29108"/>
    </ligand>
</feature>
<dbReference type="PROSITE" id="PS51695">
    <property type="entry name" value="SEDOLISIN"/>
    <property type="match status" value="1"/>
</dbReference>
<feature type="active site" description="Charge relay system" evidence="8">
    <location>
        <position position="298"/>
    </location>
</feature>
<dbReference type="PANTHER" id="PTHR14218">
    <property type="entry name" value="PROTEASE S8 TRIPEPTIDYL PEPTIDASE I CLN2"/>
    <property type="match status" value="1"/>
</dbReference>
<keyword evidence="3 8" id="KW-0479">Metal-binding</keyword>
<dbReference type="SMART" id="SM00944">
    <property type="entry name" value="Pro-kuma_activ"/>
    <property type="match status" value="1"/>
</dbReference>
<keyword evidence="2 8" id="KW-0645">Protease</keyword>
<feature type="region of interest" description="Disordered" evidence="9">
    <location>
        <begin position="272"/>
        <end position="295"/>
    </location>
</feature>
<sequence length="687" mass="73126">MASTGPQAVQTPFTSTLEHSGAGRRGHGGGSRLTEPASSDTVLNLRLALVPNDTTGLIDALYDVSTPSSVKYGQYLSKEEVEVYTSPKEESVSAVSQWLSENGLNATTTSPSGQWMTIQLPVSQANDLLGANYSKFTHEVTGVQVVRTLTYSIPPELANHVEVIHPTVTFPNPYGSGAAMQVSHRSAHAREFRHEKHSRRIHKRDSNSTMSSPCNISAITPECLQYLYNIPTTPATNQSNQLYIFGYDRDWPQRADLTQFLEKYRPDMNSSTTWSLQMSDNGTDPQNSSIPQSETTLDTEYAMSLATDVATTFVSVGDIPETADDFLDYLLDGAYYMLNLTDVPQTVTTSYGLDENLVSEKLATTICNAYAALGARGVSLLFPSGDGGVSGLHYPMIAGEMCTTFVPTFPSTCPYVTSVGGTYNVPEVAATLSGGGFSNLFTAPDYQSNATSTYVSALGSTNSGLYNGTGRGFPDVAAQAMYYTIIHNGEGSLVNGASASSPVFASIISLLNDQLLSAGKPPLGFLNPFLYSTGSSGLTDITSGNNYACSNYTTGFNAAIGWDPVTGLGSPDFDRLKTLIGFEGFSNYSPMPDYQASAVSSYLELLGLNNIIGLYTASGWDFLDGAASAVHFEDGVDGVDGVAQQLDGASTVSPMLCEYCVHATTEPVTNSTGFDATAGLDPVTGNY</sequence>
<evidence type="ECO:0000256" key="1">
    <source>
        <dbReference type="ARBA" id="ARBA00004239"/>
    </source>
</evidence>
<dbReference type="CDD" id="cd04056">
    <property type="entry name" value="Peptidases_S53"/>
    <property type="match status" value="1"/>
</dbReference>
<comment type="cofactor">
    <cofactor evidence="8">
        <name>Ca(2+)</name>
        <dbReference type="ChEBI" id="CHEBI:29108"/>
    </cofactor>
    <text evidence="8">Binds 1 Ca(2+) ion per subunit.</text>
</comment>
<dbReference type="InterPro" id="IPR036852">
    <property type="entry name" value="Peptidase_S8/S53_dom_sf"/>
</dbReference>
<feature type="compositionally biased region" description="Polar residues" evidence="9">
    <location>
        <begin position="1"/>
        <end position="18"/>
    </location>
</feature>
<evidence type="ECO:0000313" key="12">
    <source>
        <dbReference type="Proteomes" id="UP000298390"/>
    </source>
</evidence>
<keyword evidence="6 8" id="KW-0106">Calcium</keyword>
<dbReference type="CDD" id="cd11377">
    <property type="entry name" value="Pro-peptidase_S53"/>
    <property type="match status" value="1"/>
</dbReference>
<comment type="subcellular location">
    <subcellularLocation>
        <location evidence="1">Secreted</location>
        <location evidence="1">Extracellular space</location>
    </subcellularLocation>
</comment>
<accession>A0A4Y9Y790</accession>
<keyword evidence="7" id="KW-0865">Zymogen</keyword>
<dbReference type="SUPFAM" id="SSF52743">
    <property type="entry name" value="Subtilisin-like"/>
    <property type="match status" value="1"/>
</dbReference>
<feature type="active site" description="Charge relay system" evidence="8">
    <location>
        <position position="498"/>
    </location>
</feature>
<dbReference type="InterPro" id="IPR030400">
    <property type="entry name" value="Sedolisin_dom"/>
</dbReference>
<evidence type="ECO:0000256" key="4">
    <source>
        <dbReference type="ARBA" id="ARBA00022801"/>
    </source>
</evidence>
<dbReference type="InterPro" id="IPR015366">
    <property type="entry name" value="S53_propep"/>
</dbReference>
<dbReference type="EMBL" id="SEKV01000374">
    <property type="protein sequence ID" value="TFY58215.1"/>
    <property type="molecule type" value="Genomic_DNA"/>
</dbReference>
<feature type="binding site" evidence="8">
    <location>
        <position position="540"/>
    </location>
    <ligand>
        <name>Ca(2+)</name>
        <dbReference type="ChEBI" id="CHEBI:29108"/>
    </ligand>
</feature>
<dbReference type="AlphaFoldDB" id="A0A4Y9Y790"/>
<feature type="region of interest" description="Disordered" evidence="9">
    <location>
        <begin position="190"/>
        <end position="212"/>
    </location>
</feature>
<dbReference type="PANTHER" id="PTHR14218:SF15">
    <property type="entry name" value="TRIPEPTIDYL-PEPTIDASE 1"/>
    <property type="match status" value="1"/>
</dbReference>
<evidence type="ECO:0000256" key="5">
    <source>
        <dbReference type="ARBA" id="ARBA00022825"/>
    </source>
</evidence>
<dbReference type="Gene3D" id="3.40.50.200">
    <property type="entry name" value="Peptidase S8/S53 domain"/>
    <property type="match status" value="2"/>
</dbReference>
<keyword evidence="4 8" id="KW-0378">Hydrolase</keyword>
<evidence type="ECO:0000256" key="7">
    <source>
        <dbReference type="ARBA" id="ARBA00023145"/>
    </source>
</evidence>
<evidence type="ECO:0000256" key="8">
    <source>
        <dbReference type="PROSITE-ProRule" id="PRU01032"/>
    </source>
</evidence>
<keyword evidence="5 8" id="KW-0720">Serine protease</keyword>
<dbReference type="GO" id="GO:0005576">
    <property type="term" value="C:extracellular region"/>
    <property type="evidence" value="ECO:0007669"/>
    <property type="project" value="UniProtKB-SubCell"/>
</dbReference>
<name>A0A4Y9Y790_9APHY</name>
<reference evidence="11 12" key="1">
    <citation type="submission" date="2019-01" db="EMBL/GenBank/DDBJ databases">
        <title>Genome sequencing of the rare red list fungi Fomitopsis rosea.</title>
        <authorList>
            <person name="Buettner E."/>
            <person name="Kellner H."/>
        </authorList>
    </citation>
    <scope>NUCLEOTIDE SEQUENCE [LARGE SCALE GENOMIC DNA]</scope>
    <source>
        <strain evidence="11 12">DSM 105464</strain>
    </source>
</reference>
<evidence type="ECO:0000256" key="3">
    <source>
        <dbReference type="ARBA" id="ARBA00022723"/>
    </source>
</evidence>
<evidence type="ECO:0000256" key="9">
    <source>
        <dbReference type="SAM" id="MobiDB-lite"/>
    </source>
</evidence>
<dbReference type="GO" id="GO:0008240">
    <property type="term" value="F:tripeptidyl-peptidase activity"/>
    <property type="evidence" value="ECO:0007669"/>
    <property type="project" value="TreeGrafter"/>
</dbReference>
<proteinExistence type="predicted"/>
<dbReference type="GO" id="GO:0004252">
    <property type="term" value="F:serine-type endopeptidase activity"/>
    <property type="evidence" value="ECO:0007669"/>
    <property type="project" value="UniProtKB-UniRule"/>
</dbReference>
<protein>
    <recommendedName>
        <fullName evidence="10">Peptidase S53 domain-containing protein</fullName>
    </recommendedName>
</protein>
<organism evidence="11 12">
    <name type="scientific">Rhodofomes roseus</name>
    <dbReference type="NCBI Taxonomy" id="34475"/>
    <lineage>
        <taxon>Eukaryota</taxon>
        <taxon>Fungi</taxon>
        <taxon>Dikarya</taxon>
        <taxon>Basidiomycota</taxon>
        <taxon>Agaricomycotina</taxon>
        <taxon>Agaricomycetes</taxon>
        <taxon>Polyporales</taxon>
        <taxon>Rhodofomes</taxon>
    </lineage>
</organism>